<evidence type="ECO:0000256" key="1">
    <source>
        <dbReference type="ARBA" id="ARBA00004395"/>
    </source>
</evidence>
<keyword evidence="9" id="KW-1185">Reference proteome</keyword>
<proteinExistence type="inferred from homology"/>
<comment type="similarity">
    <text evidence="2">Belongs to the COG1 family.</text>
</comment>
<evidence type="ECO:0000256" key="4">
    <source>
        <dbReference type="ARBA" id="ARBA00022448"/>
    </source>
</evidence>
<dbReference type="Pfam" id="PF08700">
    <property type="entry name" value="VPS51_Exo84_N"/>
    <property type="match status" value="1"/>
</dbReference>
<evidence type="ECO:0000256" key="7">
    <source>
        <dbReference type="ARBA" id="ARBA00023136"/>
    </source>
</evidence>
<keyword evidence="7" id="KW-0472">Membrane</keyword>
<dbReference type="GO" id="GO:0000139">
    <property type="term" value="C:Golgi membrane"/>
    <property type="evidence" value="ECO:0007669"/>
    <property type="project" value="UniProtKB-SubCell"/>
</dbReference>
<dbReference type="GO" id="GO:0017119">
    <property type="term" value="C:Golgi transport complex"/>
    <property type="evidence" value="ECO:0007669"/>
    <property type="project" value="InterPro"/>
</dbReference>
<comment type="caution">
    <text evidence="8">The sequence shown here is derived from an EMBL/GenBank/DDBJ whole genome shotgun (WGS) entry which is preliminary data.</text>
</comment>
<sequence length="77" mass="9026">MDTYQLSDSRDSNESNATILFEKHTVEKIRHLEKETRLDIEKKKEDLRVMVGERYRDLIEAADTITDMKTSAENVSH</sequence>
<reference evidence="8 9" key="1">
    <citation type="journal article" date="2021" name="Elife">
        <title>Chloroplast acquisition without the gene transfer in kleptoplastic sea slugs, Plakobranchus ocellatus.</title>
        <authorList>
            <person name="Maeda T."/>
            <person name="Takahashi S."/>
            <person name="Yoshida T."/>
            <person name="Shimamura S."/>
            <person name="Takaki Y."/>
            <person name="Nagai Y."/>
            <person name="Toyoda A."/>
            <person name="Suzuki Y."/>
            <person name="Arimoto A."/>
            <person name="Ishii H."/>
            <person name="Satoh N."/>
            <person name="Nishiyama T."/>
            <person name="Hasebe M."/>
            <person name="Maruyama T."/>
            <person name="Minagawa J."/>
            <person name="Obokata J."/>
            <person name="Shigenobu S."/>
        </authorList>
    </citation>
    <scope>NUCLEOTIDE SEQUENCE [LARGE SCALE GENOMIC DNA]</scope>
</reference>
<evidence type="ECO:0000313" key="9">
    <source>
        <dbReference type="Proteomes" id="UP000735302"/>
    </source>
</evidence>
<evidence type="ECO:0000313" key="8">
    <source>
        <dbReference type="EMBL" id="GFO40997.1"/>
    </source>
</evidence>
<protein>
    <recommendedName>
        <fullName evidence="3">Conserved oligomeric Golgi complex subunit 1</fullName>
    </recommendedName>
</protein>
<dbReference type="PANTHER" id="PTHR31658:SF0">
    <property type="entry name" value="CONSERVED OLIGOMERIC GOLGI COMPLEX SUBUNIT 1"/>
    <property type="match status" value="1"/>
</dbReference>
<evidence type="ECO:0000256" key="3">
    <source>
        <dbReference type="ARBA" id="ARBA00020978"/>
    </source>
</evidence>
<dbReference type="GO" id="GO:0006891">
    <property type="term" value="P:intra-Golgi vesicle-mediated transport"/>
    <property type="evidence" value="ECO:0007669"/>
    <property type="project" value="InterPro"/>
</dbReference>
<dbReference type="PANTHER" id="PTHR31658">
    <property type="entry name" value="CONSERVED OLIGOMERIC GOLGI COMPLEX SUBUNIT 1"/>
    <property type="match status" value="1"/>
</dbReference>
<keyword evidence="6" id="KW-0333">Golgi apparatus</keyword>
<dbReference type="EMBL" id="BLXT01007646">
    <property type="protein sequence ID" value="GFO40997.1"/>
    <property type="molecule type" value="Genomic_DNA"/>
</dbReference>
<dbReference type="GO" id="GO:0015031">
    <property type="term" value="P:protein transport"/>
    <property type="evidence" value="ECO:0007669"/>
    <property type="project" value="UniProtKB-KW"/>
</dbReference>
<organism evidence="8 9">
    <name type="scientific">Plakobranchus ocellatus</name>
    <dbReference type="NCBI Taxonomy" id="259542"/>
    <lineage>
        <taxon>Eukaryota</taxon>
        <taxon>Metazoa</taxon>
        <taxon>Spiralia</taxon>
        <taxon>Lophotrochozoa</taxon>
        <taxon>Mollusca</taxon>
        <taxon>Gastropoda</taxon>
        <taxon>Heterobranchia</taxon>
        <taxon>Euthyneura</taxon>
        <taxon>Panpulmonata</taxon>
        <taxon>Sacoglossa</taxon>
        <taxon>Placobranchoidea</taxon>
        <taxon>Plakobranchidae</taxon>
        <taxon>Plakobranchus</taxon>
    </lineage>
</organism>
<evidence type="ECO:0000256" key="5">
    <source>
        <dbReference type="ARBA" id="ARBA00022927"/>
    </source>
</evidence>
<keyword evidence="5" id="KW-0653">Protein transport</keyword>
<dbReference type="Proteomes" id="UP000735302">
    <property type="component" value="Unassembled WGS sequence"/>
</dbReference>
<evidence type="ECO:0000256" key="6">
    <source>
        <dbReference type="ARBA" id="ARBA00023034"/>
    </source>
</evidence>
<gene>
    <name evidence="8" type="ORF">PoB_006750200</name>
</gene>
<accession>A0AAV4D9T2</accession>
<name>A0AAV4D9T2_9GAST</name>
<keyword evidence="4" id="KW-0813">Transport</keyword>
<dbReference type="InterPro" id="IPR033370">
    <property type="entry name" value="COG1"/>
</dbReference>
<comment type="subcellular location">
    <subcellularLocation>
        <location evidence="1">Golgi apparatus membrane</location>
        <topology evidence="1">Peripheral membrane protein</topology>
    </subcellularLocation>
</comment>
<dbReference type="AlphaFoldDB" id="A0AAV4D9T2"/>
<evidence type="ECO:0000256" key="2">
    <source>
        <dbReference type="ARBA" id="ARBA00006653"/>
    </source>
</evidence>